<dbReference type="Pfam" id="PF12681">
    <property type="entry name" value="Glyoxalase_2"/>
    <property type="match status" value="1"/>
</dbReference>
<dbReference type="EMBL" id="BAAAEI010000014">
    <property type="protein sequence ID" value="GAA0360517.1"/>
    <property type="molecule type" value="Genomic_DNA"/>
</dbReference>
<dbReference type="RefSeq" id="WP_102795152.1">
    <property type="nucleotide sequence ID" value="NZ_BAAAEI010000014.1"/>
</dbReference>
<dbReference type="CDD" id="cd07264">
    <property type="entry name" value="VOC_like"/>
    <property type="match status" value="1"/>
</dbReference>
<dbReference type="PANTHER" id="PTHR21366">
    <property type="entry name" value="GLYOXALASE FAMILY PROTEIN"/>
    <property type="match status" value="1"/>
</dbReference>
<evidence type="ECO:0000259" key="1">
    <source>
        <dbReference type="PROSITE" id="PS51819"/>
    </source>
</evidence>
<comment type="caution">
    <text evidence="2">The sequence shown here is derived from an EMBL/GenBank/DDBJ whole genome shotgun (WGS) entry which is preliminary data.</text>
</comment>
<feature type="domain" description="VOC" evidence="1">
    <location>
        <begin position="2"/>
        <end position="124"/>
    </location>
</feature>
<dbReference type="PANTHER" id="PTHR21366:SF22">
    <property type="entry name" value="VOC DOMAIN-CONTAINING PROTEIN"/>
    <property type="match status" value="1"/>
</dbReference>
<gene>
    <name evidence="2" type="ORF">GCM10009092_25940</name>
</gene>
<dbReference type="Gene3D" id="3.10.180.10">
    <property type="entry name" value="2,3-Dihydroxybiphenyl 1,2-Dioxygenase, domain 1"/>
    <property type="match status" value="1"/>
</dbReference>
<dbReference type="SUPFAM" id="SSF54593">
    <property type="entry name" value="Glyoxalase/Bleomycin resistance protein/Dihydroxybiphenyl dioxygenase"/>
    <property type="match status" value="1"/>
</dbReference>
<name>A0ABP3H4F5_9ALTE</name>
<evidence type="ECO:0000313" key="3">
    <source>
        <dbReference type="Proteomes" id="UP001501757"/>
    </source>
</evidence>
<reference evidence="3" key="1">
    <citation type="journal article" date="2019" name="Int. J. Syst. Evol. Microbiol.">
        <title>The Global Catalogue of Microorganisms (GCM) 10K type strain sequencing project: providing services to taxonomists for standard genome sequencing and annotation.</title>
        <authorList>
            <consortium name="The Broad Institute Genomics Platform"/>
            <consortium name="The Broad Institute Genome Sequencing Center for Infectious Disease"/>
            <person name="Wu L."/>
            <person name="Ma J."/>
        </authorList>
    </citation>
    <scope>NUCLEOTIDE SEQUENCE [LARGE SCALE GENOMIC DNA]</scope>
    <source>
        <strain evidence="3">JCM 13378</strain>
    </source>
</reference>
<dbReference type="Proteomes" id="UP001501757">
    <property type="component" value="Unassembled WGS sequence"/>
</dbReference>
<dbReference type="InterPro" id="IPR025870">
    <property type="entry name" value="Glyoxalase-like_dom"/>
</dbReference>
<accession>A0ABP3H4F5</accession>
<sequence>MIFRYTILYVENVADTLGFYQQAFNLKTGFLHESGDYGELQTGDTKLAFSSQQLMRSLGKNPQQPDPQRPVFEIALETDNVPEALSRALKAGAILVQDARQEPWGQTTAYVRDPNGYLVEICSPVQLPNPA</sequence>
<organism evidence="2 3">
    <name type="scientific">Bowmanella denitrificans</name>
    <dbReference type="NCBI Taxonomy" id="366582"/>
    <lineage>
        <taxon>Bacteria</taxon>
        <taxon>Pseudomonadati</taxon>
        <taxon>Pseudomonadota</taxon>
        <taxon>Gammaproteobacteria</taxon>
        <taxon>Alteromonadales</taxon>
        <taxon>Alteromonadaceae</taxon>
        <taxon>Bowmanella</taxon>
    </lineage>
</organism>
<proteinExistence type="predicted"/>
<keyword evidence="3" id="KW-1185">Reference proteome</keyword>
<dbReference type="InterPro" id="IPR029068">
    <property type="entry name" value="Glyas_Bleomycin-R_OHBP_Dase"/>
</dbReference>
<protein>
    <submittedName>
        <fullName evidence="2">VOC family protein</fullName>
    </submittedName>
</protein>
<evidence type="ECO:0000313" key="2">
    <source>
        <dbReference type="EMBL" id="GAA0360517.1"/>
    </source>
</evidence>
<dbReference type="InterPro" id="IPR050383">
    <property type="entry name" value="GlyoxalaseI/FosfomycinResist"/>
</dbReference>
<dbReference type="PROSITE" id="PS51819">
    <property type="entry name" value="VOC"/>
    <property type="match status" value="1"/>
</dbReference>
<dbReference type="InterPro" id="IPR037523">
    <property type="entry name" value="VOC_core"/>
</dbReference>